<evidence type="ECO:0000256" key="4">
    <source>
        <dbReference type="ARBA" id="ARBA00023110"/>
    </source>
</evidence>
<protein>
    <recommendedName>
        <fullName evidence="3 6">peptidylprolyl isomerase</fullName>
        <ecNumber evidence="3 6">5.2.1.8</ecNumber>
    </recommendedName>
</protein>
<dbReference type="Proteomes" id="UP001219037">
    <property type="component" value="Chromosome"/>
</dbReference>
<keyword evidence="5 6" id="KW-0413">Isomerase</keyword>
<dbReference type="PANTHER" id="PTHR43811:SF19">
    <property type="entry name" value="39 KDA FK506-BINDING NUCLEAR PROTEIN"/>
    <property type="match status" value="1"/>
</dbReference>
<evidence type="ECO:0000256" key="7">
    <source>
        <dbReference type="SAM" id="MobiDB-lite"/>
    </source>
</evidence>
<dbReference type="PROSITE" id="PS50059">
    <property type="entry name" value="FKBP_PPIASE"/>
    <property type="match status" value="1"/>
</dbReference>
<gene>
    <name evidence="10" type="ORF">P8192_07910</name>
</gene>
<evidence type="ECO:0000256" key="1">
    <source>
        <dbReference type="ARBA" id="ARBA00000971"/>
    </source>
</evidence>
<evidence type="ECO:0000313" key="10">
    <source>
        <dbReference type="EMBL" id="WFP15354.1"/>
    </source>
</evidence>
<organism evidence="10 11">
    <name type="scientific">Citricoccus muralis</name>
    <dbReference type="NCBI Taxonomy" id="169134"/>
    <lineage>
        <taxon>Bacteria</taxon>
        <taxon>Bacillati</taxon>
        <taxon>Actinomycetota</taxon>
        <taxon>Actinomycetes</taxon>
        <taxon>Micrococcales</taxon>
        <taxon>Micrococcaceae</taxon>
        <taxon>Citricoccus</taxon>
    </lineage>
</organism>
<evidence type="ECO:0000256" key="5">
    <source>
        <dbReference type="ARBA" id="ARBA00023235"/>
    </source>
</evidence>
<feature type="chain" id="PRO_5046369530" description="peptidylprolyl isomerase" evidence="8">
    <location>
        <begin position="27"/>
        <end position="350"/>
    </location>
</feature>
<evidence type="ECO:0000256" key="2">
    <source>
        <dbReference type="ARBA" id="ARBA00006577"/>
    </source>
</evidence>
<comment type="similarity">
    <text evidence="2">Belongs to the FKBP-type PPIase family.</text>
</comment>
<evidence type="ECO:0000256" key="3">
    <source>
        <dbReference type="ARBA" id="ARBA00013194"/>
    </source>
</evidence>
<evidence type="ECO:0000259" key="9">
    <source>
        <dbReference type="PROSITE" id="PS50059"/>
    </source>
</evidence>
<keyword evidence="8" id="KW-0732">Signal</keyword>
<feature type="region of interest" description="Disordered" evidence="7">
    <location>
        <begin position="168"/>
        <end position="205"/>
    </location>
</feature>
<feature type="compositionally biased region" description="Acidic residues" evidence="7">
    <location>
        <begin position="323"/>
        <end position="350"/>
    </location>
</feature>
<dbReference type="Pfam" id="PF00254">
    <property type="entry name" value="FKBP_C"/>
    <property type="match status" value="1"/>
</dbReference>
<dbReference type="EC" id="5.2.1.8" evidence="3 6"/>
<keyword evidence="11" id="KW-1185">Reference proteome</keyword>
<dbReference type="SUPFAM" id="SSF54534">
    <property type="entry name" value="FKBP-like"/>
    <property type="match status" value="1"/>
</dbReference>
<reference evidence="10 11" key="1">
    <citation type="submission" date="2023-04" db="EMBL/GenBank/DDBJ databases">
        <title>Funneling lignin-derived compounds into biodiesel using alkali-halophilic Citricoccus sp. P2.</title>
        <authorList>
            <person name="Luo C.-B."/>
        </authorList>
    </citation>
    <scope>NUCLEOTIDE SEQUENCE [LARGE SCALE GENOMIC DNA]</scope>
    <source>
        <strain evidence="10 11">P2</strain>
    </source>
</reference>
<dbReference type="PROSITE" id="PS51257">
    <property type="entry name" value="PROKAR_LIPOPROTEIN"/>
    <property type="match status" value="1"/>
</dbReference>
<feature type="domain" description="PPIase FKBP-type" evidence="9">
    <location>
        <begin position="225"/>
        <end position="317"/>
    </location>
</feature>
<dbReference type="InterPro" id="IPR046357">
    <property type="entry name" value="PPIase_dom_sf"/>
</dbReference>
<comment type="catalytic activity">
    <reaction evidence="1 6">
        <text>[protein]-peptidylproline (omega=180) = [protein]-peptidylproline (omega=0)</text>
        <dbReference type="Rhea" id="RHEA:16237"/>
        <dbReference type="Rhea" id="RHEA-COMP:10747"/>
        <dbReference type="Rhea" id="RHEA-COMP:10748"/>
        <dbReference type="ChEBI" id="CHEBI:83833"/>
        <dbReference type="ChEBI" id="CHEBI:83834"/>
        <dbReference type="EC" id="5.2.1.8"/>
    </reaction>
</comment>
<accession>A0ABY8H2J8</accession>
<dbReference type="EMBL" id="CP121252">
    <property type="protein sequence ID" value="WFP15354.1"/>
    <property type="molecule type" value="Genomic_DNA"/>
</dbReference>
<dbReference type="InterPro" id="IPR001179">
    <property type="entry name" value="PPIase_FKBP_dom"/>
</dbReference>
<evidence type="ECO:0000313" key="11">
    <source>
        <dbReference type="Proteomes" id="UP001219037"/>
    </source>
</evidence>
<dbReference type="RefSeq" id="WP_278155994.1">
    <property type="nucleotide sequence ID" value="NZ_CP121252.1"/>
</dbReference>
<feature type="region of interest" description="Disordered" evidence="7">
    <location>
        <begin position="313"/>
        <end position="350"/>
    </location>
</feature>
<dbReference type="Gene3D" id="3.10.50.40">
    <property type="match status" value="1"/>
</dbReference>
<dbReference type="PANTHER" id="PTHR43811">
    <property type="entry name" value="FKBP-TYPE PEPTIDYL-PROLYL CIS-TRANS ISOMERASE FKPA"/>
    <property type="match status" value="1"/>
</dbReference>
<proteinExistence type="inferred from homology"/>
<dbReference type="GO" id="GO:0003755">
    <property type="term" value="F:peptidyl-prolyl cis-trans isomerase activity"/>
    <property type="evidence" value="ECO:0007669"/>
    <property type="project" value="UniProtKB-EC"/>
</dbReference>
<evidence type="ECO:0000256" key="6">
    <source>
        <dbReference type="PROSITE-ProRule" id="PRU00277"/>
    </source>
</evidence>
<sequence length="350" mass="37043">MALKRPRTRRLALAAGTTLTALLLFTGCSSPQGTGDVEALDVVDFSVNEDGGPEVSLDGEITAQETSSRVLHEGDGENIENGEIALVSTALVDAESGEVSAENFTASTEAVIVNDTLQESNDVLYNILTENPVGTQIAYYVTSAAEDEEATAANSQLMVFEIAGKTQSHADGEVVPEDELNSDLPSVTRDEETGEPTIATPEGDAPSELVTDVLIQGDGETVEAEDYVTVQYRGVSWSNGEEFDSSWSGGAPYSASLSQMISGWRDGLSGQQVGSQVLISVPPAEAYGELDEDAEEGTQHELAGETLVFVVDILHTQHPMPAETDDTTESEDGATEEPSEEATDESTEEN</sequence>
<evidence type="ECO:0000256" key="8">
    <source>
        <dbReference type="SAM" id="SignalP"/>
    </source>
</evidence>
<keyword evidence="4 6" id="KW-0697">Rotamase</keyword>
<feature type="signal peptide" evidence="8">
    <location>
        <begin position="1"/>
        <end position="26"/>
    </location>
</feature>
<name>A0ABY8H2J8_9MICC</name>